<protein>
    <submittedName>
        <fullName evidence="1">Osmotically inducible protein C</fullName>
    </submittedName>
</protein>
<dbReference type="PANTHER" id="PTHR39624">
    <property type="entry name" value="PROTEIN INVOLVED IN RIMO-MEDIATED BETA-METHYLTHIOLATION OF RIBOSOMAL PROTEIN S12 YCAO"/>
    <property type="match status" value="1"/>
</dbReference>
<keyword evidence="2" id="KW-1185">Reference proteome</keyword>
<dbReference type="KEGG" id="dmp:FAK_20890"/>
<name>A0AAU9ED57_9BACT</name>
<dbReference type="PANTHER" id="PTHR39624:SF2">
    <property type="entry name" value="OSMC-LIKE PROTEIN"/>
    <property type="match status" value="1"/>
</dbReference>
<dbReference type="InterPro" id="IPR036102">
    <property type="entry name" value="OsmC/Ohrsf"/>
</dbReference>
<gene>
    <name evidence="1" type="ORF">FAK_20890</name>
</gene>
<dbReference type="InterPro" id="IPR003718">
    <property type="entry name" value="OsmC/Ohr_fam"/>
</dbReference>
<reference evidence="2" key="1">
    <citation type="journal article" date="2023" name="Arch. Microbiol.">
        <title>Desulfoferula mesophilus gen. nov. sp. nov., a mesophilic sulfate-reducing bacterium isolated from a brackish lake sediment.</title>
        <authorList>
            <person name="Watanabe T."/>
            <person name="Yabe T."/>
            <person name="Tsuji J.M."/>
            <person name="Fukui M."/>
        </authorList>
    </citation>
    <scope>NUCLEOTIDE SEQUENCE [LARGE SCALE GENOMIC DNA]</scope>
    <source>
        <strain evidence="2">12FAK</strain>
    </source>
</reference>
<dbReference type="Gene3D" id="3.30.300.20">
    <property type="match status" value="1"/>
</dbReference>
<dbReference type="Proteomes" id="UP001366166">
    <property type="component" value="Chromosome"/>
</dbReference>
<dbReference type="RefSeq" id="WP_338598846.1">
    <property type="nucleotide sequence ID" value="NZ_AP028679.1"/>
</dbReference>
<dbReference type="SUPFAM" id="SSF82784">
    <property type="entry name" value="OsmC-like"/>
    <property type="match status" value="1"/>
</dbReference>
<sequence length="134" mass="14737">MVEMKVSLGDDQKVTARWDGFEVKTDQPVSYGGEGTAPSPFELFLASLATCAAFYVLEFCRTRDIPTEGVSLVERLITSEDGKEDKAIEMEIILPPEFPVKYEKAVVRAAGMCHVKKTILNPPEITLTARRAAG</sequence>
<organism evidence="1 2">
    <name type="scientific">Desulfoferula mesophila</name>
    <dbReference type="NCBI Taxonomy" id="3058419"/>
    <lineage>
        <taxon>Bacteria</taxon>
        <taxon>Pseudomonadati</taxon>
        <taxon>Thermodesulfobacteriota</taxon>
        <taxon>Desulfarculia</taxon>
        <taxon>Desulfarculales</taxon>
        <taxon>Desulfarculaceae</taxon>
        <taxon>Desulfoferula</taxon>
    </lineage>
</organism>
<evidence type="ECO:0000313" key="2">
    <source>
        <dbReference type="Proteomes" id="UP001366166"/>
    </source>
</evidence>
<evidence type="ECO:0000313" key="1">
    <source>
        <dbReference type="EMBL" id="BEQ15023.1"/>
    </source>
</evidence>
<dbReference type="AlphaFoldDB" id="A0AAU9ED57"/>
<proteinExistence type="predicted"/>
<dbReference type="InterPro" id="IPR015946">
    <property type="entry name" value="KH_dom-like_a/b"/>
</dbReference>
<dbReference type="EMBL" id="AP028679">
    <property type="protein sequence ID" value="BEQ15023.1"/>
    <property type="molecule type" value="Genomic_DNA"/>
</dbReference>
<dbReference type="Pfam" id="PF02566">
    <property type="entry name" value="OsmC"/>
    <property type="match status" value="1"/>
</dbReference>
<accession>A0AAU9ED57</accession>